<dbReference type="FunFam" id="1.10.565.10:FF:000047">
    <property type="entry name" value="Ultraspiracle, isoform B"/>
    <property type="match status" value="1"/>
</dbReference>
<dbReference type="InterPro" id="IPR050274">
    <property type="entry name" value="Nuclear_hormone_rcpt_NR2"/>
</dbReference>
<keyword evidence="9 12" id="KW-0675">Receptor</keyword>
<dbReference type="CDD" id="cd06956">
    <property type="entry name" value="NR_DBD_RXR"/>
    <property type="match status" value="1"/>
</dbReference>
<evidence type="ECO:0000256" key="11">
    <source>
        <dbReference type="ARBA" id="ARBA00078913"/>
    </source>
</evidence>
<dbReference type="Proteomes" id="UP000075880">
    <property type="component" value="Unassembled WGS sequence"/>
</dbReference>
<proteinExistence type="inferred from homology"/>
<evidence type="ECO:0000259" key="15">
    <source>
        <dbReference type="PROSITE" id="PS51843"/>
    </source>
</evidence>
<keyword evidence="6 12" id="KW-0805">Transcription regulation</keyword>
<dbReference type="Gene3D" id="3.30.50.10">
    <property type="entry name" value="Erythroid Transcription Factor GATA-1, subunit A"/>
    <property type="match status" value="1"/>
</dbReference>
<dbReference type="GO" id="GO:0008270">
    <property type="term" value="F:zinc ion binding"/>
    <property type="evidence" value="ECO:0007669"/>
    <property type="project" value="UniProtKB-KW"/>
</dbReference>
<evidence type="ECO:0000256" key="9">
    <source>
        <dbReference type="ARBA" id="ARBA00023170"/>
    </source>
</evidence>
<dbReference type="PRINTS" id="PR00398">
    <property type="entry name" value="STRDHORMONER"/>
</dbReference>
<accession>A0AAG5CUU7</accession>
<dbReference type="CDD" id="cd06943">
    <property type="entry name" value="NR_LBD_RXR_like"/>
    <property type="match status" value="1"/>
</dbReference>
<keyword evidence="3 12" id="KW-0479">Metal-binding</keyword>
<dbReference type="PRINTS" id="PR00545">
    <property type="entry name" value="RETINOIDXR"/>
</dbReference>
<evidence type="ECO:0000256" key="2">
    <source>
        <dbReference type="ARBA" id="ARBA00006421"/>
    </source>
</evidence>
<protein>
    <recommendedName>
        <fullName evidence="11">Nuclear receptor subfamily 2 group B member 4</fullName>
    </recommendedName>
</protein>
<evidence type="ECO:0000256" key="5">
    <source>
        <dbReference type="ARBA" id="ARBA00022833"/>
    </source>
</evidence>
<keyword evidence="10 12" id="KW-0539">Nucleus</keyword>
<evidence type="ECO:0000256" key="8">
    <source>
        <dbReference type="ARBA" id="ARBA00023163"/>
    </source>
</evidence>
<keyword evidence="8 12" id="KW-0804">Transcription</keyword>
<dbReference type="Gene3D" id="1.10.565.10">
    <property type="entry name" value="Retinoid X Receptor"/>
    <property type="match status" value="1"/>
</dbReference>
<dbReference type="GO" id="GO:0005634">
    <property type="term" value="C:nucleus"/>
    <property type="evidence" value="ECO:0007669"/>
    <property type="project" value="UniProtKB-SubCell"/>
</dbReference>
<evidence type="ECO:0000256" key="7">
    <source>
        <dbReference type="ARBA" id="ARBA00023125"/>
    </source>
</evidence>
<dbReference type="PROSITE" id="PS00031">
    <property type="entry name" value="NUCLEAR_REC_DBD_1"/>
    <property type="match status" value="1"/>
</dbReference>
<evidence type="ECO:0000256" key="10">
    <source>
        <dbReference type="ARBA" id="ARBA00023242"/>
    </source>
</evidence>
<keyword evidence="5 12" id="KW-0862">Zinc</keyword>
<keyword evidence="17" id="KW-1185">Reference proteome</keyword>
<dbReference type="PANTHER" id="PTHR24083">
    <property type="entry name" value="NUCLEAR HORMONE RECEPTOR"/>
    <property type="match status" value="1"/>
</dbReference>
<dbReference type="SUPFAM" id="SSF48508">
    <property type="entry name" value="Nuclear receptor ligand-binding domain"/>
    <property type="match status" value="1"/>
</dbReference>
<evidence type="ECO:0000256" key="1">
    <source>
        <dbReference type="ARBA" id="ARBA00004123"/>
    </source>
</evidence>
<comment type="similarity">
    <text evidence="2">Belongs to the nuclear hormone receptor family. NR2 subfamily.</text>
</comment>
<dbReference type="InterPro" id="IPR035500">
    <property type="entry name" value="NHR-like_dom_sf"/>
</dbReference>
<feature type="region of interest" description="Disordered" evidence="13">
    <location>
        <begin position="58"/>
        <end position="83"/>
    </location>
</feature>
<sequence length="520" mass="57060">MLKKEKPMLSVAAIIQAQGRWDQSLARLTGFDAALVGHMGPLSPPDLKPDLKPDISLLNGSGGGPFSPGNNCGNPGSPGSGSGVFNPVAVAVLQQQQQQQNALVVGAGLGNGTAGGQQNLLVGGGGGGGGGGAGQQQPGSNGGGGSGPNTPTNITQQYPPNHPLSGSKHLCSICGDRASGKHYGVYSCEGCKGFFKRTVRKDLSYACREDKNCTIDKRQRNRCQYCRYQKCLACGMKREAVQEERQRSSKFSMKTEEINSTSSVRDVSVDRFLEAEQLGEQKSGDNAIPYLRVGQNSMIPQEYKGAVSHLCQMVNKQIYQLIEFARRLPNFTNLPREDQVTLLRSGWNEMLIASVAWRSMEYIETERAPDGRNDGRVTIRQPQLMCLGPNFTLHRNSAQQAGVDSLFDRILCELAIKMKRLDVNRAELGILKAIILFNSDIRGLKCRKEIDQMREKIYACLDEYCKTQHPSEDGRFAQLLLRLPALRSISLKCIDHLNFLRLLGDKQLDNFIIEMLDTPL</sequence>
<dbReference type="InterPro" id="IPR013088">
    <property type="entry name" value="Znf_NHR/GATA"/>
</dbReference>
<dbReference type="PROSITE" id="PS51843">
    <property type="entry name" value="NR_LBD"/>
    <property type="match status" value="1"/>
</dbReference>
<dbReference type="InterPro" id="IPR000003">
    <property type="entry name" value="Retinoid-X_rcpt/HNF4"/>
</dbReference>
<evidence type="ECO:0000256" key="3">
    <source>
        <dbReference type="ARBA" id="ARBA00022723"/>
    </source>
</evidence>
<dbReference type="InterPro" id="IPR001628">
    <property type="entry name" value="Znf_hrmn_rcpt"/>
</dbReference>
<feature type="compositionally biased region" description="Gly residues" evidence="13">
    <location>
        <begin position="122"/>
        <end position="147"/>
    </location>
</feature>
<organism evidence="16 17">
    <name type="scientific">Anopheles atroparvus</name>
    <name type="common">European mosquito</name>
    <dbReference type="NCBI Taxonomy" id="41427"/>
    <lineage>
        <taxon>Eukaryota</taxon>
        <taxon>Metazoa</taxon>
        <taxon>Ecdysozoa</taxon>
        <taxon>Arthropoda</taxon>
        <taxon>Hexapoda</taxon>
        <taxon>Insecta</taxon>
        <taxon>Pterygota</taxon>
        <taxon>Neoptera</taxon>
        <taxon>Endopterygota</taxon>
        <taxon>Diptera</taxon>
        <taxon>Nematocera</taxon>
        <taxon>Culicoidea</taxon>
        <taxon>Culicidae</taxon>
        <taxon>Anophelinae</taxon>
        <taxon>Anopheles</taxon>
    </lineage>
</organism>
<keyword evidence="4 12" id="KW-0863">Zinc-finger</keyword>
<evidence type="ECO:0000256" key="4">
    <source>
        <dbReference type="ARBA" id="ARBA00022771"/>
    </source>
</evidence>
<feature type="region of interest" description="Disordered" evidence="13">
    <location>
        <begin position="120"/>
        <end position="161"/>
    </location>
</feature>
<dbReference type="FunFam" id="3.30.50.10:FF:000005">
    <property type="entry name" value="Retinoic acid receptor RXR-alpha"/>
    <property type="match status" value="1"/>
</dbReference>
<feature type="domain" description="NR LBD" evidence="15">
    <location>
        <begin position="256"/>
        <end position="519"/>
    </location>
</feature>
<dbReference type="GO" id="GO:0003707">
    <property type="term" value="F:nuclear steroid receptor activity"/>
    <property type="evidence" value="ECO:0007669"/>
    <property type="project" value="InterPro"/>
</dbReference>
<dbReference type="EnsemblMetazoa" id="ENSAATROPT002397">
    <property type="protein sequence ID" value="ENSAATROPP002298"/>
    <property type="gene ID" value="ENSAATROPG001888"/>
</dbReference>
<comment type="subcellular location">
    <subcellularLocation>
        <location evidence="1 12">Nucleus</location>
    </subcellularLocation>
</comment>
<feature type="domain" description="Nuclear receptor" evidence="14">
    <location>
        <begin position="168"/>
        <end position="243"/>
    </location>
</feature>
<dbReference type="PRINTS" id="PR00047">
    <property type="entry name" value="STROIDFINGER"/>
</dbReference>
<evidence type="ECO:0000256" key="12">
    <source>
        <dbReference type="RuleBase" id="RU004334"/>
    </source>
</evidence>
<dbReference type="GO" id="GO:0043565">
    <property type="term" value="F:sequence-specific DNA binding"/>
    <property type="evidence" value="ECO:0007669"/>
    <property type="project" value="InterPro"/>
</dbReference>
<dbReference type="PROSITE" id="PS51030">
    <property type="entry name" value="NUCLEAR_REC_DBD_2"/>
    <property type="match status" value="1"/>
</dbReference>
<name>A0AAG5CUU7_ANOAO</name>
<evidence type="ECO:0000256" key="6">
    <source>
        <dbReference type="ARBA" id="ARBA00023015"/>
    </source>
</evidence>
<dbReference type="Pfam" id="PF00105">
    <property type="entry name" value="zf-C4"/>
    <property type="match status" value="1"/>
</dbReference>
<evidence type="ECO:0000259" key="14">
    <source>
        <dbReference type="PROSITE" id="PS51030"/>
    </source>
</evidence>
<evidence type="ECO:0000313" key="16">
    <source>
        <dbReference type="EnsemblMetazoa" id="ENSAATROPP002298"/>
    </source>
</evidence>
<reference evidence="16" key="1">
    <citation type="submission" date="2024-04" db="UniProtKB">
        <authorList>
            <consortium name="EnsemblMetazoa"/>
        </authorList>
    </citation>
    <scope>IDENTIFICATION</scope>
    <source>
        <strain evidence="16">EBRO</strain>
    </source>
</reference>
<keyword evidence="7 12" id="KW-0238">DNA-binding</keyword>
<dbReference type="InterPro" id="IPR000536">
    <property type="entry name" value="Nucl_hrmn_rcpt_lig-bd"/>
</dbReference>
<dbReference type="SMART" id="SM00399">
    <property type="entry name" value="ZnF_C4"/>
    <property type="match status" value="1"/>
</dbReference>
<dbReference type="SUPFAM" id="SSF57716">
    <property type="entry name" value="Glucocorticoid receptor-like (DNA-binding domain)"/>
    <property type="match status" value="1"/>
</dbReference>
<dbReference type="Pfam" id="PF00104">
    <property type="entry name" value="Hormone_recep"/>
    <property type="match status" value="1"/>
</dbReference>
<dbReference type="InterPro" id="IPR001723">
    <property type="entry name" value="Nuclear_hrmn_rcpt"/>
</dbReference>
<dbReference type="SMART" id="SM00430">
    <property type="entry name" value="HOLI"/>
    <property type="match status" value="1"/>
</dbReference>
<feature type="compositionally biased region" description="Polar residues" evidence="13">
    <location>
        <begin position="149"/>
        <end position="159"/>
    </location>
</feature>
<dbReference type="AlphaFoldDB" id="A0AAG5CUU7"/>
<evidence type="ECO:0000313" key="17">
    <source>
        <dbReference type="Proteomes" id="UP000075880"/>
    </source>
</evidence>
<evidence type="ECO:0000256" key="13">
    <source>
        <dbReference type="SAM" id="MobiDB-lite"/>
    </source>
</evidence>